<dbReference type="GeneID" id="100371492"/>
<feature type="domain" description="PH" evidence="4">
    <location>
        <begin position="186"/>
        <end position="239"/>
    </location>
</feature>
<dbReference type="Proteomes" id="UP000694865">
    <property type="component" value="Unplaced"/>
</dbReference>
<dbReference type="InterPro" id="IPR011993">
    <property type="entry name" value="PH-like_dom_sf"/>
</dbReference>
<accession>A0ABM0GZ20</accession>
<dbReference type="PROSITE" id="PS50003">
    <property type="entry name" value="PH_DOMAIN"/>
    <property type="match status" value="1"/>
</dbReference>
<gene>
    <name evidence="6" type="primary">LOC100371492</name>
</gene>
<dbReference type="RefSeq" id="XP_002740547.1">
    <property type="nucleotide sequence ID" value="XM_002740501.1"/>
</dbReference>
<comment type="similarity">
    <text evidence="1">Belongs to the MELT/VEPH family.</text>
</comment>
<keyword evidence="2" id="KW-0472">Membrane</keyword>
<dbReference type="Gene3D" id="2.30.29.30">
    <property type="entry name" value="Pleckstrin-homology domain (PH domain)/Phosphotyrosine-binding domain (PTB)"/>
    <property type="match status" value="1"/>
</dbReference>
<comment type="subcellular location">
    <subcellularLocation>
        <location evidence="3">Endomembrane system</location>
        <topology evidence="3">Peripheral membrane protein</topology>
        <orientation evidence="3">Cytoplasmic side</orientation>
    </subcellularLocation>
</comment>
<proteinExistence type="inferred from homology"/>
<evidence type="ECO:0000313" key="6">
    <source>
        <dbReference type="RefSeq" id="XP_002740547.1"/>
    </source>
</evidence>
<evidence type="ECO:0000256" key="2">
    <source>
        <dbReference type="ARBA" id="ARBA00023136"/>
    </source>
</evidence>
<sequence length="250" mass="27989">MHLLFAQVLAQRDLSRAGDLFSIDDKEIVDDLSEVLMTIKDISSSEDYLNNDNDQAVVEICITRVTTAIKETGSINDNATALVLLWQSCLEYNLKPINRDEDSPHAKIASDIMSCLFMNYSNKAVMELAVPVAVKFLEQGNKEITRNMSSYLSLVAIESASLLARHTIPIIQSIVKGKSSKPSVPIELGKIQSVKTLRKRDRSIPRAFEIFTNERTYVLKPKDGQNAEQWVQCLTLAMRHHACKGTFNTS</sequence>
<dbReference type="InterPro" id="IPR001849">
    <property type="entry name" value="PH_domain"/>
</dbReference>
<dbReference type="SUPFAM" id="SSF50729">
    <property type="entry name" value="PH domain-like"/>
    <property type="match status" value="1"/>
</dbReference>
<evidence type="ECO:0000313" key="5">
    <source>
        <dbReference type="Proteomes" id="UP000694865"/>
    </source>
</evidence>
<name>A0ABM0GZ20_SACKO</name>
<protein>
    <submittedName>
        <fullName evidence="6">Ventricular zone-expressed PH domain-containing protein homolog 1-like</fullName>
    </submittedName>
</protein>
<dbReference type="PANTHER" id="PTHR21630:SF10">
    <property type="entry name" value="VENTRICULAR ZONE-EXPRESSED PH DOMAIN-CONTAINING PROTEIN HOMOLOG 1"/>
    <property type="match status" value="1"/>
</dbReference>
<dbReference type="PANTHER" id="PTHR21630">
    <property type="entry name" value="VEPH-A/MELTED"/>
    <property type="match status" value="1"/>
</dbReference>
<evidence type="ECO:0000259" key="4">
    <source>
        <dbReference type="PROSITE" id="PS50003"/>
    </source>
</evidence>
<keyword evidence="5" id="KW-1185">Reference proteome</keyword>
<dbReference type="InterPro" id="IPR039888">
    <property type="entry name" value="Melted-like"/>
</dbReference>
<evidence type="ECO:0000256" key="1">
    <source>
        <dbReference type="ARBA" id="ARBA00010187"/>
    </source>
</evidence>
<evidence type="ECO:0000256" key="3">
    <source>
        <dbReference type="ARBA" id="ARBA00029433"/>
    </source>
</evidence>
<reference evidence="6" key="1">
    <citation type="submission" date="2025-08" db="UniProtKB">
        <authorList>
            <consortium name="RefSeq"/>
        </authorList>
    </citation>
    <scope>IDENTIFICATION</scope>
    <source>
        <tissue evidence="6">Testes</tissue>
    </source>
</reference>
<organism evidence="5 6">
    <name type="scientific">Saccoglossus kowalevskii</name>
    <name type="common">Acorn worm</name>
    <dbReference type="NCBI Taxonomy" id="10224"/>
    <lineage>
        <taxon>Eukaryota</taxon>
        <taxon>Metazoa</taxon>
        <taxon>Hemichordata</taxon>
        <taxon>Enteropneusta</taxon>
        <taxon>Harrimaniidae</taxon>
        <taxon>Saccoglossus</taxon>
    </lineage>
</organism>